<feature type="non-terminal residue" evidence="1">
    <location>
        <position position="62"/>
    </location>
</feature>
<proteinExistence type="predicted"/>
<protein>
    <submittedName>
        <fullName evidence="1">Uncharacterized protein</fullName>
    </submittedName>
</protein>
<dbReference type="AlphaFoldDB" id="X1AHK6"/>
<comment type="caution">
    <text evidence="1">The sequence shown here is derived from an EMBL/GenBank/DDBJ whole genome shotgun (WGS) entry which is preliminary data.</text>
</comment>
<gene>
    <name evidence="1" type="ORF">S01H4_15931</name>
</gene>
<organism evidence="1">
    <name type="scientific">marine sediment metagenome</name>
    <dbReference type="NCBI Taxonomy" id="412755"/>
    <lineage>
        <taxon>unclassified sequences</taxon>
        <taxon>metagenomes</taxon>
        <taxon>ecological metagenomes</taxon>
    </lineage>
</organism>
<evidence type="ECO:0000313" key="1">
    <source>
        <dbReference type="EMBL" id="GAG72188.1"/>
    </source>
</evidence>
<accession>X1AHK6</accession>
<sequence length="62" mass="7447">MIDFTDFLNYLKHQDFYDDQIAHIETIPKKEAEFGELNLPIDKKLSNWLENQGIKLWKHQAD</sequence>
<dbReference type="EMBL" id="BART01006979">
    <property type="protein sequence ID" value="GAG72188.1"/>
    <property type="molecule type" value="Genomic_DNA"/>
</dbReference>
<name>X1AHK6_9ZZZZ</name>
<reference evidence="1" key="1">
    <citation type="journal article" date="2014" name="Front. Microbiol.">
        <title>High frequency of phylogenetically diverse reductive dehalogenase-homologous genes in deep subseafloor sedimentary metagenomes.</title>
        <authorList>
            <person name="Kawai M."/>
            <person name="Futagami T."/>
            <person name="Toyoda A."/>
            <person name="Takaki Y."/>
            <person name="Nishi S."/>
            <person name="Hori S."/>
            <person name="Arai W."/>
            <person name="Tsubouchi T."/>
            <person name="Morono Y."/>
            <person name="Uchiyama I."/>
            <person name="Ito T."/>
            <person name="Fujiyama A."/>
            <person name="Inagaki F."/>
            <person name="Takami H."/>
        </authorList>
    </citation>
    <scope>NUCLEOTIDE SEQUENCE</scope>
    <source>
        <strain evidence="1">Expedition CK06-06</strain>
    </source>
</reference>